<evidence type="ECO:0000259" key="19">
    <source>
        <dbReference type="Pfam" id="PF01433"/>
    </source>
</evidence>
<dbReference type="Pfam" id="PF17900">
    <property type="entry name" value="Peptidase_M1_N"/>
    <property type="match status" value="1"/>
</dbReference>
<dbReference type="GO" id="GO:0070006">
    <property type="term" value="F:metalloaminopeptidase activity"/>
    <property type="evidence" value="ECO:0007669"/>
    <property type="project" value="TreeGrafter"/>
</dbReference>
<evidence type="ECO:0000256" key="16">
    <source>
        <dbReference type="PIRSR" id="PIRSR634016-4"/>
    </source>
</evidence>
<evidence type="ECO:0000256" key="18">
    <source>
        <dbReference type="SAM" id="SignalP"/>
    </source>
</evidence>
<evidence type="ECO:0000256" key="2">
    <source>
        <dbReference type="ARBA" id="ARBA00022438"/>
    </source>
</evidence>
<evidence type="ECO:0000256" key="14">
    <source>
        <dbReference type="PIRSR" id="PIRSR634016-1"/>
    </source>
</evidence>
<dbReference type="PANTHER" id="PTHR11533:SF156">
    <property type="entry name" value="ENDOPLASMIC RETICULUM AMINOPEPTIDASE 1"/>
    <property type="match status" value="1"/>
</dbReference>
<name>A0A674NLR1_TAKRU</name>
<dbReference type="InterPro" id="IPR034016">
    <property type="entry name" value="M1_APN-typ"/>
</dbReference>
<dbReference type="GO" id="GO:0043171">
    <property type="term" value="P:peptide catabolic process"/>
    <property type="evidence" value="ECO:0007669"/>
    <property type="project" value="TreeGrafter"/>
</dbReference>
<dbReference type="GO" id="GO:0016020">
    <property type="term" value="C:membrane"/>
    <property type="evidence" value="ECO:0007669"/>
    <property type="project" value="TreeGrafter"/>
</dbReference>
<dbReference type="InterPro" id="IPR027268">
    <property type="entry name" value="Peptidase_M4/M1_CTD_sf"/>
</dbReference>
<dbReference type="Gene3D" id="1.25.50.20">
    <property type="match status" value="1"/>
</dbReference>
<keyword evidence="2 17" id="KW-0031">Aminopeptidase</keyword>
<evidence type="ECO:0000256" key="12">
    <source>
        <dbReference type="ARBA" id="ARBA00023180"/>
    </source>
</evidence>
<accession>A0A674NLR1</accession>
<dbReference type="InterPro" id="IPR024571">
    <property type="entry name" value="ERAP1-like_C_dom"/>
</dbReference>
<dbReference type="InterPro" id="IPR001930">
    <property type="entry name" value="Peptidase_M1"/>
</dbReference>
<evidence type="ECO:0000256" key="5">
    <source>
        <dbReference type="ARBA" id="ARBA00022723"/>
    </source>
</evidence>
<feature type="binding site" evidence="15">
    <location>
        <position position="346"/>
    </location>
    <ligand>
        <name>Zn(2+)</name>
        <dbReference type="ChEBI" id="CHEBI:29105"/>
        <note>catalytic</note>
    </ligand>
</feature>
<dbReference type="AlphaFoldDB" id="A0A674NLR1"/>
<dbReference type="Gene3D" id="2.60.40.1730">
    <property type="entry name" value="tricorn interacting facor f3 domain"/>
    <property type="match status" value="1"/>
</dbReference>
<keyword evidence="9" id="KW-1133">Transmembrane helix</keyword>
<evidence type="ECO:0000256" key="7">
    <source>
        <dbReference type="ARBA" id="ARBA00022833"/>
    </source>
</evidence>
<keyword evidence="11" id="KW-0472">Membrane</keyword>
<evidence type="ECO:0000259" key="21">
    <source>
        <dbReference type="Pfam" id="PF17900"/>
    </source>
</evidence>
<feature type="domain" description="Aminopeptidase N-like N-terminal" evidence="21">
    <location>
        <begin position="63"/>
        <end position="245"/>
    </location>
</feature>
<keyword evidence="3 17" id="KW-0645">Protease</keyword>
<evidence type="ECO:0000256" key="15">
    <source>
        <dbReference type="PIRSR" id="PIRSR634016-3"/>
    </source>
</evidence>
<dbReference type="InterPro" id="IPR050344">
    <property type="entry name" value="Peptidase_M1_aminopeptidases"/>
</dbReference>
<proteinExistence type="inferred from homology"/>
<dbReference type="Ensembl" id="ENSTRUT00000073956.1">
    <property type="protein sequence ID" value="ENSTRUP00000074711.1"/>
    <property type="gene ID" value="ENSTRUG00000005077.3"/>
</dbReference>
<dbReference type="Gene3D" id="2.60.40.1910">
    <property type="match status" value="1"/>
</dbReference>
<evidence type="ECO:0000256" key="3">
    <source>
        <dbReference type="ARBA" id="ARBA00022670"/>
    </source>
</evidence>
<evidence type="ECO:0000313" key="22">
    <source>
        <dbReference type="Ensembl" id="ENSTRUP00000074711.1"/>
    </source>
</evidence>
<reference evidence="22" key="2">
    <citation type="submission" date="2025-08" db="UniProtKB">
        <authorList>
            <consortium name="Ensembl"/>
        </authorList>
    </citation>
    <scope>IDENTIFICATION</scope>
</reference>
<evidence type="ECO:0000256" key="6">
    <source>
        <dbReference type="ARBA" id="ARBA00022801"/>
    </source>
</evidence>
<comment type="cofactor">
    <cofactor evidence="15 17">
        <name>Zn(2+)</name>
        <dbReference type="ChEBI" id="CHEBI:29105"/>
    </cofactor>
    <text evidence="15 17">Binds 1 zinc ion per subunit.</text>
</comment>
<feature type="domain" description="Peptidase M1 membrane alanine aminopeptidase" evidence="19">
    <location>
        <begin position="300"/>
        <end position="480"/>
    </location>
</feature>
<feature type="binding site" evidence="15">
    <location>
        <position position="350"/>
    </location>
    <ligand>
        <name>Zn(2+)</name>
        <dbReference type="ChEBI" id="CHEBI:29105"/>
        <note>catalytic</note>
    </ligand>
</feature>
<feature type="signal peptide" evidence="18">
    <location>
        <begin position="1"/>
        <end position="30"/>
    </location>
</feature>
<dbReference type="Gene3D" id="1.10.390.10">
    <property type="entry name" value="Neutral Protease Domain 2"/>
    <property type="match status" value="1"/>
</dbReference>
<keyword evidence="5 15" id="KW-0479">Metal-binding</keyword>
<feature type="chain" id="PRO_5025479930" description="Aminopeptidase" evidence="18">
    <location>
        <begin position="31"/>
        <end position="935"/>
    </location>
</feature>
<dbReference type="GeneTree" id="ENSGT00940000159086"/>
<dbReference type="FunFam" id="1.10.390.10:FF:000016">
    <property type="entry name" value="Glutamyl aminopeptidase"/>
    <property type="match status" value="1"/>
</dbReference>
<dbReference type="InterPro" id="IPR014782">
    <property type="entry name" value="Peptidase_M1_dom"/>
</dbReference>
<comment type="subcellular location">
    <subcellularLocation>
        <location evidence="13">Endomembrane system</location>
        <topology evidence="13">Single-pass type II membrane protein</topology>
    </subcellularLocation>
</comment>
<gene>
    <name evidence="22" type="primary">erap1b</name>
</gene>
<keyword evidence="10 17" id="KW-0482">Metalloprotease</keyword>
<dbReference type="GO" id="GO:0005615">
    <property type="term" value="C:extracellular space"/>
    <property type="evidence" value="ECO:0007669"/>
    <property type="project" value="TreeGrafter"/>
</dbReference>
<protein>
    <recommendedName>
        <fullName evidence="17">Aminopeptidase</fullName>
        <ecNumber evidence="17">3.4.11.-</ecNumber>
    </recommendedName>
</protein>
<reference evidence="22" key="3">
    <citation type="submission" date="2025-09" db="UniProtKB">
        <authorList>
            <consortium name="Ensembl"/>
        </authorList>
    </citation>
    <scope>IDENTIFICATION</scope>
</reference>
<dbReference type="Pfam" id="PF01433">
    <property type="entry name" value="Peptidase_M1"/>
    <property type="match status" value="1"/>
</dbReference>
<keyword evidence="23" id="KW-1185">Reference proteome</keyword>
<evidence type="ECO:0000256" key="8">
    <source>
        <dbReference type="ARBA" id="ARBA00022968"/>
    </source>
</evidence>
<keyword evidence="12" id="KW-0325">Glycoprotein</keyword>
<evidence type="ECO:0000256" key="10">
    <source>
        <dbReference type="ARBA" id="ARBA00023049"/>
    </source>
</evidence>
<evidence type="ECO:0000313" key="23">
    <source>
        <dbReference type="Proteomes" id="UP000005226"/>
    </source>
</evidence>
<dbReference type="SUPFAM" id="SSF55486">
    <property type="entry name" value="Metalloproteases ('zincins'), catalytic domain"/>
    <property type="match status" value="1"/>
</dbReference>
<dbReference type="PANTHER" id="PTHR11533">
    <property type="entry name" value="PROTEASE M1 ZINC METALLOPROTEASE"/>
    <property type="match status" value="1"/>
</dbReference>
<feature type="site" description="Transition state stabilizer" evidence="16">
    <location>
        <position position="431"/>
    </location>
</feature>
<evidence type="ECO:0000256" key="17">
    <source>
        <dbReference type="RuleBase" id="RU364040"/>
    </source>
</evidence>
<dbReference type="GO" id="GO:0005737">
    <property type="term" value="C:cytoplasm"/>
    <property type="evidence" value="ECO:0007669"/>
    <property type="project" value="TreeGrafter"/>
</dbReference>
<evidence type="ECO:0000256" key="4">
    <source>
        <dbReference type="ARBA" id="ARBA00022692"/>
    </source>
</evidence>
<dbReference type="FunFam" id="2.60.40.1910:FF:000001">
    <property type="entry name" value="Leucyl-cystinyl aminopeptidase"/>
    <property type="match status" value="1"/>
</dbReference>
<keyword evidence="18" id="KW-0732">Signal</keyword>
<dbReference type="GO" id="GO:0042277">
    <property type="term" value="F:peptide binding"/>
    <property type="evidence" value="ECO:0007669"/>
    <property type="project" value="TreeGrafter"/>
</dbReference>
<dbReference type="GO" id="GO:0006508">
    <property type="term" value="P:proteolysis"/>
    <property type="evidence" value="ECO:0007669"/>
    <property type="project" value="UniProtKB-KW"/>
</dbReference>
<feature type="active site" description="Proton acceptor" evidence="14">
    <location>
        <position position="347"/>
    </location>
</feature>
<dbReference type="FunFam" id="1.25.50.20:FF:000003">
    <property type="entry name" value="Leucyl-cystinyl aminopeptidase"/>
    <property type="match status" value="1"/>
</dbReference>
<feature type="domain" description="ERAP1-like C-terminal" evidence="20">
    <location>
        <begin position="586"/>
        <end position="905"/>
    </location>
</feature>
<evidence type="ECO:0000256" key="9">
    <source>
        <dbReference type="ARBA" id="ARBA00022989"/>
    </source>
</evidence>
<evidence type="ECO:0000256" key="1">
    <source>
        <dbReference type="ARBA" id="ARBA00010136"/>
    </source>
</evidence>
<comment type="similarity">
    <text evidence="1 17">Belongs to the peptidase M1 family.</text>
</comment>
<dbReference type="Pfam" id="PF11838">
    <property type="entry name" value="ERAP1_C"/>
    <property type="match status" value="1"/>
</dbReference>
<evidence type="ECO:0000256" key="13">
    <source>
        <dbReference type="ARBA" id="ARBA00060399"/>
    </source>
</evidence>
<dbReference type="GO" id="GO:0012505">
    <property type="term" value="C:endomembrane system"/>
    <property type="evidence" value="ECO:0007669"/>
    <property type="project" value="UniProtKB-SubCell"/>
</dbReference>
<dbReference type="CDD" id="cd09601">
    <property type="entry name" value="M1_APN-Q_like"/>
    <property type="match status" value="1"/>
</dbReference>
<feature type="binding site" evidence="15">
    <location>
        <position position="369"/>
    </location>
    <ligand>
        <name>Zn(2+)</name>
        <dbReference type="ChEBI" id="CHEBI:29105"/>
        <note>catalytic</note>
    </ligand>
</feature>
<keyword evidence="6 17" id="KW-0378">Hydrolase</keyword>
<dbReference type="SUPFAM" id="SSF63737">
    <property type="entry name" value="Leukotriene A4 hydrolase N-terminal domain"/>
    <property type="match status" value="1"/>
</dbReference>
<keyword evidence="8" id="KW-0735">Signal-anchor</keyword>
<dbReference type="EC" id="3.4.11.-" evidence="17"/>
<dbReference type="PRINTS" id="PR00756">
    <property type="entry name" value="ALADIPTASE"/>
</dbReference>
<evidence type="ECO:0000256" key="11">
    <source>
        <dbReference type="ARBA" id="ARBA00023136"/>
    </source>
</evidence>
<reference evidence="22 23" key="1">
    <citation type="journal article" date="2011" name="Genome Biol. Evol.">
        <title>Integration of the genetic map and genome assembly of fugu facilitates insights into distinct features of genome evolution in teleosts and mammals.</title>
        <authorList>
            <person name="Kai W."/>
            <person name="Kikuchi K."/>
            <person name="Tohari S."/>
            <person name="Chew A.K."/>
            <person name="Tay A."/>
            <person name="Fujiwara A."/>
            <person name="Hosoya S."/>
            <person name="Suetake H."/>
            <person name="Naruse K."/>
            <person name="Brenner S."/>
            <person name="Suzuki Y."/>
            <person name="Venkatesh B."/>
        </authorList>
    </citation>
    <scope>NUCLEOTIDE SEQUENCE [LARGE SCALE GENOMIC DNA]</scope>
</reference>
<dbReference type="InterPro" id="IPR042097">
    <property type="entry name" value="Aminopeptidase_N-like_N_sf"/>
</dbReference>
<dbReference type="GO" id="GO:0008270">
    <property type="term" value="F:zinc ion binding"/>
    <property type="evidence" value="ECO:0007669"/>
    <property type="project" value="UniProtKB-UniRule"/>
</dbReference>
<dbReference type="Proteomes" id="UP000005226">
    <property type="component" value="Chromosome 21"/>
</dbReference>
<dbReference type="InterPro" id="IPR045357">
    <property type="entry name" value="Aminopeptidase_N-like_N"/>
</dbReference>
<dbReference type="FunFam" id="2.60.40.1730:FF:000001">
    <property type="entry name" value="Leucyl-cystinyl aminopeptidase"/>
    <property type="match status" value="1"/>
</dbReference>
<sequence>FVGFQNKWDTMLDSPPLLLLLLLFASPSGAQPPNPEQHKEVLISSSGQPFPWNHMRLPKTVSPLHYDLGIHPNLTTLDFTGVVRIQLQVHEDTGVIVLHAKQMQITEALLLAPEGVRPLRVLEYPPFHQLALLSDTLLTRGRTYEVLLGFAATLSDSFHGFYRSSYHTSSGAVRVLASTQFEATFARAAFPCFDEPAFKAKFTIRIIREPRHIAVSNMPTVKTVALPGGLLEDHFDTTVKMSTYLVAYIVSDFLSVSRTTQRGVKVRRLMKTLLRHPLSSSQTGSVEIWEERGVVLLPADLAAIPDFQSGAMENWGLTTYRETALLYDPDKSSPSDKLAITKVIAHELAHQWFGNLVTMEWWNDLWLNEGFAKFMEFISVNVTNPELHVDDFFLGKCFEAMEVDSLPSSHPVSTHVENPMQIQEIFDDVSYDKGACILNMLRDFVTPEAFEIGIIRYLRRFSYQNTVSRHLWESLTDVSAHVHTHRKHTEFCSARNRPSGASKWYSGDELDVQAIMDTWTLQEGFPLVTVEVRGREVRLSQERYLKTDEFLWQIPLTYVTSASSTIRRFLLKTKTDVLYLPQEVDWVKFNVDMSGYYMVHYEGDGWNAIINLLQHNHTVLTSNDRASLVHDVFQLVSVGKVRLDTALELSLYLSRETETMAVTQGFQELVPLYKLMEKRDMAALENRMKSYIVDLFRGLIDRQEWTDSGSVSERVLRSYLLLFGSVRNYPPCVEKATQLFNAWRASGGHMSLPVDVTMAVFTVGARTPEGWDFLFERYRTSLQMSVKSRMKVAMAFSPLQGKLTRMMEQSLRGEVMKLQDLPDVLVTISRNPHGYKLAWDFLRANWHTLIKKFDLGTSLVAYMVNGVTNQYSTTEMLDEVKLFFGSLTEETGSEMRCIQQTYETIGDNIRWMDAHLPHLQAWLDKRSSHTVHEDL</sequence>
<organism evidence="22 23">
    <name type="scientific">Takifugu rubripes</name>
    <name type="common">Japanese pufferfish</name>
    <name type="synonym">Fugu rubripes</name>
    <dbReference type="NCBI Taxonomy" id="31033"/>
    <lineage>
        <taxon>Eukaryota</taxon>
        <taxon>Metazoa</taxon>
        <taxon>Chordata</taxon>
        <taxon>Craniata</taxon>
        <taxon>Vertebrata</taxon>
        <taxon>Euteleostomi</taxon>
        <taxon>Actinopterygii</taxon>
        <taxon>Neopterygii</taxon>
        <taxon>Teleostei</taxon>
        <taxon>Neoteleostei</taxon>
        <taxon>Acanthomorphata</taxon>
        <taxon>Eupercaria</taxon>
        <taxon>Tetraodontiformes</taxon>
        <taxon>Tetradontoidea</taxon>
        <taxon>Tetraodontidae</taxon>
        <taxon>Takifugu</taxon>
    </lineage>
</organism>
<keyword evidence="4" id="KW-0812">Transmembrane</keyword>
<evidence type="ECO:0000259" key="20">
    <source>
        <dbReference type="Pfam" id="PF11838"/>
    </source>
</evidence>
<keyword evidence="7 15" id="KW-0862">Zinc</keyword>